<organism evidence="15 16">
    <name type="scientific">Ciona savignyi</name>
    <name type="common">Pacific transparent sea squirt</name>
    <dbReference type="NCBI Taxonomy" id="51511"/>
    <lineage>
        <taxon>Eukaryota</taxon>
        <taxon>Metazoa</taxon>
        <taxon>Chordata</taxon>
        <taxon>Tunicata</taxon>
        <taxon>Ascidiacea</taxon>
        <taxon>Phlebobranchia</taxon>
        <taxon>Cionidae</taxon>
        <taxon>Ciona</taxon>
    </lineage>
</organism>
<dbReference type="eggNOG" id="KOG4216">
    <property type="taxonomic scope" value="Eukaryota"/>
</dbReference>
<accession>H2ZHB8</accession>
<keyword evidence="10 11" id="KW-0539">Nucleus</keyword>
<dbReference type="SMART" id="SM00399">
    <property type="entry name" value="ZnF_C4"/>
    <property type="match status" value="1"/>
</dbReference>
<evidence type="ECO:0000256" key="1">
    <source>
        <dbReference type="ARBA" id="ARBA00004123"/>
    </source>
</evidence>
<dbReference type="CDD" id="cd06968">
    <property type="entry name" value="NR_DBD_ROR"/>
    <property type="match status" value="1"/>
</dbReference>
<dbReference type="InterPro" id="IPR013088">
    <property type="entry name" value="Znf_NHR/GATA"/>
</dbReference>
<dbReference type="GO" id="GO:0005634">
    <property type="term" value="C:nucleus"/>
    <property type="evidence" value="ECO:0007669"/>
    <property type="project" value="UniProtKB-SubCell"/>
</dbReference>
<reference evidence="15" key="2">
    <citation type="submission" date="2025-08" db="UniProtKB">
        <authorList>
            <consortium name="Ensembl"/>
        </authorList>
    </citation>
    <scope>IDENTIFICATION</scope>
</reference>
<dbReference type="InterPro" id="IPR001728">
    <property type="entry name" value="ThyrH_rcpt"/>
</dbReference>
<evidence type="ECO:0000259" key="14">
    <source>
        <dbReference type="PROSITE" id="PS51843"/>
    </source>
</evidence>
<keyword evidence="7 11" id="KW-0238">DNA-binding</keyword>
<dbReference type="InterPro" id="IPR000536">
    <property type="entry name" value="Nucl_hrmn_rcpt_lig-bd"/>
</dbReference>
<evidence type="ECO:0000256" key="10">
    <source>
        <dbReference type="ARBA" id="ARBA00023242"/>
    </source>
</evidence>
<dbReference type="PROSITE" id="PS00031">
    <property type="entry name" value="NUCLEAR_REC_DBD_1"/>
    <property type="match status" value="1"/>
</dbReference>
<dbReference type="Proteomes" id="UP000007875">
    <property type="component" value="Unassembled WGS sequence"/>
</dbReference>
<evidence type="ECO:0000256" key="8">
    <source>
        <dbReference type="ARBA" id="ARBA00023163"/>
    </source>
</evidence>
<dbReference type="InParanoid" id="H2ZHB8"/>
<keyword evidence="4 11" id="KW-0863">Zinc-finger</keyword>
<dbReference type="Pfam" id="PF00104">
    <property type="entry name" value="Hormone_recep"/>
    <property type="match status" value="1"/>
</dbReference>
<dbReference type="PROSITE" id="PS51843">
    <property type="entry name" value="NR_LBD"/>
    <property type="match status" value="1"/>
</dbReference>
<dbReference type="AlphaFoldDB" id="H2ZHB8"/>
<comment type="subcellular location">
    <subcellularLocation>
        <location evidence="1 11">Nucleus</location>
    </subcellularLocation>
</comment>
<dbReference type="SUPFAM" id="SSF57716">
    <property type="entry name" value="Glucocorticoid receptor-like (DNA-binding domain)"/>
    <property type="match status" value="1"/>
</dbReference>
<dbReference type="GO" id="GO:0000978">
    <property type="term" value="F:RNA polymerase II cis-regulatory region sequence-specific DNA binding"/>
    <property type="evidence" value="ECO:0007669"/>
    <property type="project" value="TreeGrafter"/>
</dbReference>
<reference evidence="16" key="1">
    <citation type="submission" date="2003-08" db="EMBL/GenBank/DDBJ databases">
        <authorList>
            <person name="Birren B."/>
            <person name="Nusbaum C."/>
            <person name="Abebe A."/>
            <person name="Abouelleil A."/>
            <person name="Adekoya E."/>
            <person name="Ait-zahra M."/>
            <person name="Allen N."/>
            <person name="Allen T."/>
            <person name="An P."/>
            <person name="Anderson M."/>
            <person name="Anderson S."/>
            <person name="Arachchi H."/>
            <person name="Armbruster J."/>
            <person name="Bachantsang P."/>
            <person name="Baldwin J."/>
            <person name="Barry A."/>
            <person name="Bayul T."/>
            <person name="Blitshsteyn B."/>
            <person name="Bloom T."/>
            <person name="Blye J."/>
            <person name="Boguslavskiy L."/>
            <person name="Borowsky M."/>
            <person name="Boukhgalter B."/>
            <person name="Brunache A."/>
            <person name="Butler J."/>
            <person name="Calixte N."/>
            <person name="Calvo S."/>
            <person name="Camarata J."/>
            <person name="Campo K."/>
            <person name="Chang J."/>
            <person name="Cheshatsang Y."/>
            <person name="Citroen M."/>
            <person name="Collymore A."/>
            <person name="Considine T."/>
            <person name="Cook A."/>
            <person name="Cooke P."/>
            <person name="Corum B."/>
            <person name="Cuomo C."/>
            <person name="David R."/>
            <person name="Dawoe T."/>
            <person name="Degray S."/>
            <person name="Dodge S."/>
            <person name="Dooley K."/>
            <person name="Dorje P."/>
            <person name="Dorjee K."/>
            <person name="Dorris L."/>
            <person name="Duffey N."/>
            <person name="Dupes A."/>
            <person name="Elkins T."/>
            <person name="Engels R."/>
            <person name="Erickson J."/>
            <person name="Farina A."/>
            <person name="Faro S."/>
            <person name="Ferreira P."/>
            <person name="Fischer H."/>
            <person name="Fitzgerald M."/>
            <person name="Foley K."/>
            <person name="Gage D."/>
            <person name="Galagan J."/>
            <person name="Gearin G."/>
            <person name="Gnerre S."/>
            <person name="Gnirke A."/>
            <person name="Goyette A."/>
            <person name="Graham J."/>
            <person name="Grandbois E."/>
            <person name="Gyaltsen K."/>
            <person name="Hafez N."/>
            <person name="Hagopian D."/>
            <person name="Hagos B."/>
            <person name="Hall J."/>
            <person name="Hatcher B."/>
            <person name="Heller A."/>
            <person name="Higgins H."/>
            <person name="Honan T."/>
            <person name="Horn A."/>
            <person name="Houde N."/>
            <person name="Hughes L."/>
            <person name="Hulme W."/>
            <person name="Husby E."/>
            <person name="Iliev I."/>
            <person name="Jaffe D."/>
            <person name="Jones C."/>
            <person name="Kamal M."/>
            <person name="Kamat A."/>
            <person name="Kamvysselis M."/>
            <person name="Karlsson E."/>
            <person name="Kells C."/>
            <person name="Kieu A."/>
            <person name="Kisner P."/>
            <person name="Kodira C."/>
            <person name="Kulbokas E."/>
            <person name="Labutti K."/>
            <person name="Lama D."/>
            <person name="Landers T."/>
            <person name="Leger J."/>
            <person name="Levine S."/>
            <person name="Lewis D."/>
            <person name="Lewis T."/>
            <person name="Lindblad-toh K."/>
            <person name="Liu X."/>
            <person name="Lokyitsang T."/>
            <person name="Lokyitsang Y."/>
            <person name="Lucien O."/>
            <person name="Lui A."/>
            <person name="Ma L.J."/>
            <person name="Mabbitt R."/>
            <person name="Macdonald J."/>
            <person name="Maclean C."/>
            <person name="Major J."/>
            <person name="Manning J."/>
            <person name="Marabella R."/>
            <person name="Maru K."/>
            <person name="Matthews C."/>
            <person name="Mauceli E."/>
            <person name="Mccarthy M."/>
            <person name="Mcdonough S."/>
            <person name="Mcghee T."/>
            <person name="Meldrim J."/>
            <person name="Meneus L."/>
            <person name="Mesirov J."/>
            <person name="Mihalev A."/>
            <person name="Mihova T."/>
            <person name="Mikkelsen T."/>
            <person name="Mlenga V."/>
            <person name="Moru K."/>
            <person name="Mozes J."/>
            <person name="Mulrain L."/>
            <person name="Munson G."/>
            <person name="Naylor J."/>
            <person name="Newes C."/>
            <person name="Nguyen C."/>
            <person name="Nguyen N."/>
            <person name="Nguyen T."/>
            <person name="Nicol R."/>
            <person name="Nielsen C."/>
            <person name="Nizzari M."/>
            <person name="Norbu C."/>
            <person name="Norbu N."/>
            <person name="O'donnell P."/>
            <person name="Okoawo O."/>
            <person name="O'leary S."/>
            <person name="Omotosho B."/>
            <person name="O'neill K."/>
            <person name="Osman S."/>
            <person name="Parker S."/>
            <person name="Perrin D."/>
            <person name="Phunkhang P."/>
            <person name="Piqani B."/>
            <person name="Purcell S."/>
            <person name="Rachupka T."/>
            <person name="Ramasamy U."/>
            <person name="Rameau R."/>
            <person name="Ray V."/>
            <person name="Raymond C."/>
            <person name="Retta R."/>
            <person name="Richardson S."/>
            <person name="Rise C."/>
            <person name="Rodriguez J."/>
            <person name="Rogers J."/>
            <person name="Rogov P."/>
            <person name="Rutman M."/>
            <person name="Schupbach R."/>
            <person name="Seaman C."/>
            <person name="Settipalli S."/>
            <person name="Sharpe T."/>
            <person name="Sheridan J."/>
            <person name="Sherpa N."/>
            <person name="Shi J."/>
            <person name="Smirnov S."/>
            <person name="Smith C."/>
            <person name="Sougnez C."/>
            <person name="Spencer B."/>
            <person name="Stalker J."/>
            <person name="Stange-thomann N."/>
            <person name="Stavropoulos S."/>
            <person name="Stetson K."/>
            <person name="Stone C."/>
            <person name="Stone S."/>
            <person name="Stubbs M."/>
            <person name="Talamas J."/>
            <person name="Tchuinga P."/>
            <person name="Tenzing P."/>
            <person name="Tesfaye S."/>
            <person name="Theodore J."/>
            <person name="Thoulutsang Y."/>
            <person name="Topham K."/>
            <person name="Towey S."/>
            <person name="Tsamla T."/>
            <person name="Tsomo N."/>
            <person name="Vallee D."/>
            <person name="Vassiliev H."/>
            <person name="Venkataraman V."/>
            <person name="Vinson J."/>
            <person name="Vo A."/>
            <person name="Wade C."/>
            <person name="Wang S."/>
            <person name="Wangchuk T."/>
            <person name="Wangdi T."/>
            <person name="Whittaker C."/>
            <person name="Wilkinson J."/>
            <person name="Wu Y."/>
            <person name="Wyman D."/>
            <person name="Yadav S."/>
            <person name="Yang S."/>
            <person name="Yang X."/>
            <person name="Yeager S."/>
            <person name="Yee E."/>
            <person name="Young G."/>
            <person name="Zainoun J."/>
            <person name="Zembeck L."/>
            <person name="Zimmer A."/>
            <person name="Zody M."/>
            <person name="Lander E."/>
        </authorList>
    </citation>
    <scope>NUCLEOTIDE SEQUENCE [LARGE SCALE GENOMIC DNA]</scope>
</reference>
<keyword evidence="8 11" id="KW-0804">Transcription</keyword>
<feature type="region of interest" description="Disordered" evidence="12">
    <location>
        <begin position="256"/>
        <end position="286"/>
    </location>
</feature>
<evidence type="ECO:0000256" key="2">
    <source>
        <dbReference type="ARBA" id="ARBA00008092"/>
    </source>
</evidence>
<evidence type="ECO:0000313" key="16">
    <source>
        <dbReference type="Proteomes" id="UP000007875"/>
    </source>
</evidence>
<dbReference type="Ensembl" id="ENSCSAVT00000017167.1">
    <property type="protein sequence ID" value="ENSCSAVP00000016984.1"/>
    <property type="gene ID" value="ENSCSAVG00000009992.1"/>
</dbReference>
<dbReference type="Gene3D" id="1.10.565.10">
    <property type="entry name" value="Retinoid X Receptor"/>
    <property type="match status" value="1"/>
</dbReference>
<evidence type="ECO:0000256" key="7">
    <source>
        <dbReference type="ARBA" id="ARBA00023125"/>
    </source>
</evidence>
<evidence type="ECO:0000256" key="4">
    <source>
        <dbReference type="ARBA" id="ARBA00022771"/>
    </source>
</evidence>
<dbReference type="PANTHER" id="PTHR45805:SF2">
    <property type="entry name" value="NUCLEAR HORMONE RECEPTOR HR3-RELATED"/>
    <property type="match status" value="1"/>
</dbReference>
<dbReference type="SUPFAM" id="SSF48508">
    <property type="entry name" value="Nuclear receptor ligand-binding domain"/>
    <property type="match status" value="1"/>
</dbReference>
<name>H2ZHB8_CIOSA</name>
<sequence>MKMNNVEYSERHQSSREMLHCADYGEVRALSPVIAPHNPHVPVQHFMGFQEHPSQHQSRDLLHSAPYPIAFANSQRPPSSFVPLGESEPSELCSPSVNGRTYNANTVSFHGYSHHPGSPSVPTPLETGWPDNSPNGRAPTFEELRWRDAYRNIPARAQIEIIPCKVCGDKSSGIHYGVITCEGCKGFFRRSQQNNYAYSCPRHGNCIIDRSNRNRCQHCRLQKCLRAGMSKDAVKFGRMSKKQRDRLYLEVLKQQQLRSGQPQPESEAFNQTKHSAVTHSPPTETNVTSYFTTAEQRNDVMVKLEPSNENTFNPNHDPLTPPTVQPVPMESKAAEYSATKNHYYDVPTSSTEPQTNPMPNYDIAENLMNNICEAYYKTCQYSLDELAKYSKAIRSQEGILQFQNMAPDQLWSFCAEKITEAIQHVVEFAKHSHAFMSLDQHDQIILLKTGCLEVVMVRMARAFNPSNQTVLFDEKYTHIETFRGLGCDDLINGMFEMAKSIAELNLTEDQIALFSFAVLITGDRPGLRESTRLNKLQSVVLGSLQEMFLKTHSNPQNILTKLVMSMLNLRNLSRLHSKYFLQYKHQFGNILLPPLYKELFCVDDFQSQQYFPAEPGFDQVQRRTSVCYEGQDIGYIDGSTVGTTELASNGSSGSCAIDGRCAMIPGPAFAPCTSRSSSTSSVSSSGTAPLGNLSCDDISPMLSDNKSVPGGEQLGLDHINHTEEQIQRNQLVEAERLMEAALHEHTPLSNPTGYPVQLTMLAHSQQHLHGHDNNSLGGIPHLSI</sequence>
<feature type="domain" description="NR LBD" evidence="14">
    <location>
        <begin position="363"/>
        <end position="602"/>
    </location>
</feature>
<proteinExistence type="inferred from homology"/>
<dbReference type="PRINTS" id="PR00546">
    <property type="entry name" value="THYROIDHORMR"/>
</dbReference>
<evidence type="ECO:0000259" key="13">
    <source>
        <dbReference type="PROSITE" id="PS51030"/>
    </source>
</evidence>
<dbReference type="PROSITE" id="PS51030">
    <property type="entry name" value="NUCLEAR_REC_DBD_2"/>
    <property type="match status" value="1"/>
</dbReference>
<evidence type="ECO:0000256" key="9">
    <source>
        <dbReference type="ARBA" id="ARBA00023170"/>
    </source>
</evidence>
<dbReference type="STRING" id="51511.ENSCSAVP00000016984"/>
<evidence type="ECO:0008006" key="17">
    <source>
        <dbReference type="Google" id="ProtNLM"/>
    </source>
</evidence>
<dbReference type="GO" id="GO:0004879">
    <property type="term" value="F:nuclear receptor activity"/>
    <property type="evidence" value="ECO:0007669"/>
    <property type="project" value="InterPro"/>
</dbReference>
<protein>
    <recommendedName>
        <fullName evidence="17">Nuclear receptor</fullName>
    </recommendedName>
</protein>
<dbReference type="InterPro" id="IPR044101">
    <property type="entry name" value="NR_DBD_ROR"/>
</dbReference>
<dbReference type="GeneTree" id="ENSGT00940000170578"/>
<feature type="domain" description="Nuclear receptor" evidence="13">
    <location>
        <begin position="161"/>
        <end position="236"/>
    </location>
</feature>
<keyword evidence="3 11" id="KW-0479">Metal-binding</keyword>
<dbReference type="PRINTS" id="PR00047">
    <property type="entry name" value="STROIDFINGER"/>
</dbReference>
<dbReference type="Pfam" id="PF00105">
    <property type="entry name" value="zf-C4"/>
    <property type="match status" value="1"/>
</dbReference>
<reference evidence="15" key="3">
    <citation type="submission" date="2025-09" db="UniProtKB">
        <authorList>
            <consortium name="Ensembl"/>
        </authorList>
    </citation>
    <scope>IDENTIFICATION</scope>
</reference>
<keyword evidence="9 11" id="KW-0675">Receptor</keyword>
<dbReference type="GO" id="GO:0008270">
    <property type="term" value="F:zinc ion binding"/>
    <property type="evidence" value="ECO:0007669"/>
    <property type="project" value="UniProtKB-KW"/>
</dbReference>
<dbReference type="OMA" id="NICEAYY"/>
<evidence type="ECO:0000256" key="5">
    <source>
        <dbReference type="ARBA" id="ARBA00022833"/>
    </source>
</evidence>
<keyword evidence="16" id="KW-1185">Reference proteome</keyword>
<dbReference type="InterPro" id="IPR001723">
    <property type="entry name" value="Nuclear_hrmn_rcpt"/>
</dbReference>
<comment type="similarity">
    <text evidence="2">Belongs to the nuclear hormone receptor family. NR1 subfamily.</text>
</comment>
<evidence type="ECO:0000256" key="6">
    <source>
        <dbReference type="ARBA" id="ARBA00023015"/>
    </source>
</evidence>
<dbReference type="InterPro" id="IPR035500">
    <property type="entry name" value="NHR-like_dom_sf"/>
</dbReference>
<dbReference type="FunFam" id="3.30.50.10:FF:000003">
    <property type="entry name" value="Nuclear orphan receptor ROR-beta"/>
    <property type="match status" value="1"/>
</dbReference>
<dbReference type="SMART" id="SM00430">
    <property type="entry name" value="HOLI"/>
    <property type="match status" value="1"/>
</dbReference>
<dbReference type="CDD" id="cd06939">
    <property type="entry name" value="NR_LBD_ROR_like"/>
    <property type="match status" value="1"/>
</dbReference>
<evidence type="ECO:0000256" key="12">
    <source>
        <dbReference type="SAM" id="MobiDB-lite"/>
    </source>
</evidence>
<keyword evidence="6 11" id="KW-0805">Transcription regulation</keyword>
<dbReference type="PRINTS" id="PR00398">
    <property type="entry name" value="STRDHORMONER"/>
</dbReference>
<evidence type="ECO:0000256" key="3">
    <source>
        <dbReference type="ARBA" id="ARBA00022723"/>
    </source>
</evidence>
<dbReference type="PANTHER" id="PTHR45805">
    <property type="entry name" value="NUCLEAR HORMONE RECEPTOR HR3-RELATED"/>
    <property type="match status" value="1"/>
</dbReference>
<dbReference type="InterPro" id="IPR001628">
    <property type="entry name" value="Znf_hrmn_rcpt"/>
</dbReference>
<keyword evidence="5 11" id="KW-0862">Zinc</keyword>
<evidence type="ECO:0000256" key="11">
    <source>
        <dbReference type="RuleBase" id="RU004334"/>
    </source>
</evidence>
<evidence type="ECO:0000313" key="15">
    <source>
        <dbReference type="Ensembl" id="ENSCSAVP00000016984.1"/>
    </source>
</evidence>
<dbReference type="Gene3D" id="3.30.50.10">
    <property type="entry name" value="Erythroid Transcription Factor GATA-1, subunit A"/>
    <property type="match status" value="1"/>
</dbReference>